<dbReference type="Proteomes" id="UP000683575">
    <property type="component" value="Chromosome"/>
</dbReference>
<evidence type="ECO:0000256" key="2">
    <source>
        <dbReference type="ARBA" id="ARBA00023125"/>
    </source>
</evidence>
<dbReference type="PANTHER" id="PTHR33204:SF18">
    <property type="entry name" value="TRANSCRIPTIONAL REGULATORY PROTEIN"/>
    <property type="match status" value="1"/>
</dbReference>
<organism evidence="5 6">
    <name type="scientific">Nocardioides panacis</name>
    <dbReference type="NCBI Taxonomy" id="2849501"/>
    <lineage>
        <taxon>Bacteria</taxon>
        <taxon>Bacillati</taxon>
        <taxon>Actinomycetota</taxon>
        <taxon>Actinomycetes</taxon>
        <taxon>Propionibacteriales</taxon>
        <taxon>Nocardioidaceae</taxon>
        <taxon>Nocardioides</taxon>
    </lineage>
</organism>
<reference evidence="5" key="1">
    <citation type="submission" date="2021-06" db="EMBL/GenBank/DDBJ databases">
        <title>Complete genome sequence of Nocardioides sp. G188.</title>
        <authorList>
            <person name="Im W.-T."/>
        </authorList>
    </citation>
    <scope>NUCLEOTIDE SEQUENCE</scope>
    <source>
        <strain evidence="5">G188</strain>
    </source>
</reference>
<dbReference type="PROSITE" id="PS51118">
    <property type="entry name" value="HTH_HXLR"/>
    <property type="match status" value="1"/>
</dbReference>
<dbReference type="RefSeq" id="WP_216939887.1">
    <property type="nucleotide sequence ID" value="NZ_CP077062.1"/>
</dbReference>
<evidence type="ECO:0000256" key="3">
    <source>
        <dbReference type="ARBA" id="ARBA00023163"/>
    </source>
</evidence>
<dbReference type="KEGG" id="nps:KRR39_00490"/>
<gene>
    <name evidence="5" type="ORF">KRR39_00490</name>
</gene>
<evidence type="ECO:0000313" key="5">
    <source>
        <dbReference type="EMBL" id="QWZ08397.1"/>
    </source>
</evidence>
<keyword evidence="6" id="KW-1185">Reference proteome</keyword>
<evidence type="ECO:0000256" key="1">
    <source>
        <dbReference type="ARBA" id="ARBA00023015"/>
    </source>
</evidence>
<keyword evidence="2" id="KW-0238">DNA-binding</keyword>
<name>A0A975SZ00_9ACTN</name>
<proteinExistence type="predicted"/>
<keyword evidence="3" id="KW-0804">Transcription</keyword>
<protein>
    <submittedName>
        <fullName evidence="5">Helix-turn-helix transcriptional regulator</fullName>
    </submittedName>
</protein>
<dbReference type="Pfam" id="PF01638">
    <property type="entry name" value="HxlR"/>
    <property type="match status" value="1"/>
</dbReference>
<keyword evidence="1" id="KW-0805">Transcription regulation</keyword>
<dbReference type="AlphaFoldDB" id="A0A975SZ00"/>
<feature type="domain" description="HTH hxlR-type" evidence="4">
    <location>
        <begin position="12"/>
        <end position="110"/>
    </location>
</feature>
<accession>A0A975SZ00</accession>
<dbReference type="InterPro" id="IPR002577">
    <property type="entry name" value="HTH_HxlR"/>
</dbReference>
<sequence length="159" mass="17376">MPLRSDWSDAACPIARSLDVVGDPWVLLVLREALTGTTRFEQLRSALGIADNVLARRLAAMVDAGLLSRTPYDAGNRTREEYLLTPSGADLFPVLHALAQWGERHRPAADGHRLDVVHEVCGEVTGSADTCTACGERLRPGTVSWRRPRDPATLVPLVR</sequence>
<evidence type="ECO:0000313" key="6">
    <source>
        <dbReference type="Proteomes" id="UP000683575"/>
    </source>
</evidence>
<evidence type="ECO:0000259" key="4">
    <source>
        <dbReference type="PROSITE" id="PS51118"/>
    </source>
</evidence>
<dbReference type="EMBL" id="CP077062">
    <property type="protein sequence ID" value="QWZ08397.1"/>
    <property type="molecule type" value="Genomic_DNA"/>
</dbReference>
<dbReference type="PANTHER" id="PTHR33204">
    <property type="entry name" value="TRANSCRIPTIONAL REGULATOR, MARR FAMILY"/>
    <property type="match status" value="1"/>
</dbReference>
<dbReference type="GO" id="GO:0003677">
    <property type="term" value="F:DNA binding"/>
    <property type="evidence" value="ECO:0007669"/>
    <property type="project" value="UniProtKB-KW"/>
</dbReference>